<evidence type="ECO:0000313" key="10">
    <source>
        <dbReference type="Proteomes" id="UP000886858"/>
    </source>
</evidence>
<keyword evidence="2 7" id="KW-0813">Transport</keyword>
<reference evidence="9" key="1">
    <citation type="journal article" date="2021" name="PeerJ">
        <title>Extensive microbial diversity within the chicken gut microbiome revealed by metagenomics and culture.</title>
        <authorList>
            <person name="Gilroy R."/>
            <person name="Ravi A."/>
            <person name="Getino M."/>
            <person name="Pursley I."/>
            <person name="Horton D.L."/>
            <person name="Alikhan N.F."/>
            <person name="Baker D."/>
            <person name="Gharbi K."/>
            <person name="Hall N."/>
            <person name="Watson M."/>
            <person name="Adriaenssens E.M."/>
            <person name="Foster-Nyarko E."/>
            <person name="Jarju S."/>
            <person name="Secka A."/>
            <person name="Antonio M."/>
            <person name="Oren A."/>
            <person name="Chaudhuri R.R."/>
            <person name="La Ragione R."/>
            <person name="Hildebrand F."/>
            <person name="Pallen M.J."/>
        </authorList>
    </citation>
    <scope>NUCLEOTIDE SEQUENCE</scope>
    <source>
        <strain evidence="9">CHK179-7159</strain>
    </source>
</reference>
<evidence type="ECO:0000256" key="2">
    <source>
        <dbReference type="ARBA" id="ARBA00022448"/>
    </source>
</evidence>
<proteinExistence type="inferred from homology"/>
<evidence type="ECO:0000256" key="7">
    <source>
        <dbReference type="RuleBase" id="RU363032"/>
    </source>
</evidence>
<dbReference type="InterPro" id="IPR035906">
    <property type="entry name" value="MetI-like_sf"/>
</dbReference>
<feature type="transmembrane region" description="Helical" evidence="7">
    <location>
        <begin position="252"/>
        <end position="272"/>
    </location>
</feature>
<keyword evidence="3" id="KW-1003">Cell membrane</keyword>
<dbReference type="GO" id="GO:0005886">
    <property type="term" value="C:plasma membrane"/>
    <property type="evidence" value="ECO:0007669"/>
    <property type="project" value="UniProtKB-SubCell"/>
</dbReference>
<dbReference type="PANTHER" id="PTHR43744">
    <property type="entry name" value="ABC TRANSPORTER PERMEASE PROTEIN MG189-RELATED-RELATED"/>
    <property type="match status" value="1"/>
</dbReference>
<dbReference type="PANTHER" id="PTHR43744:SF8">
    <property type="entry name" value="SN-GLYCEROL-3-PHOSPHATE TRANSPORT SYSTEM PERMEASE PROTEIN UGPE"/>
    <property type="match status" value="1"/>
</dbReference>
<dbReference type="CDD" id="cd06261">
    <property type="entry name" value="TM_PBP2"/>
    <property type="match status" value="1"/>
</dbReference>
<sequence>MERKLSWKNTRKRYLRRITPGRIAQYIYIYLITIIVLFPVLNIFVSAFKTNTEILRSTMLPAPLYLGNFQKVFQQKYLYSGFLNSIVITVCSLFISTILSMLAAYPLSRNDGRVYKFIYFFFISAQLIPSVTNLIPLYQLLKNLHLMDTRIGMILLYGSQMVMGILLFTSFIKTIPRVMTEAAEIDGCNYLQAFFYVVFPMLKPVTVTYIMVRVLSIWNDFLWPQLFLPSREKQTITLVVFAYQNESAGNDWGAIFALMALSSLPPILFFILNQKYFFENMSLGAIKG</sequence>
<feature type="transmembrane region" description="Helical" evidence="7">
    <location>
        <begin position="82"/>
        <end position="105"/>
    </location>
</feature>
<dbReference type="InterPro" id="IPR000515">
    <property type="entry name" value="MetI-like"/>
</dbReference>
<dbReference type="AlphaFoldDB" id="A0A9D2IAJ0"/>
<dbReference type="Pfam" id="PF00528">
    <property type="entry name" value="BPD_transp_1"/>
    <property type="match status" value="1"/>
</dbReference>
<dbReference type="GO" id="GO:0055085">
    <property type="term" value="P:transmembrane transport"/>
    <property type="evidence" value="ECO:0007669"/>
    <property type="project" value="InterPro"/>
</dbReference>
<evidence type="ECO:0000256" key="6">
    <source>
        <dbReference type="ARBA" id="ARBA00023136"/>
    </source>
</evidence>
<feature type="transmembrane region" description="Helical" evidence="7">
    <location>
        <begin position="21"/>
        <end position="45"/>
    </location>
</feature>
<name>A0A9D2IAJ0_9FIRM</name>
<keyword evidence="4 7" id="KW-0812">Transmembrane</keyword>
<dbReference type="PROSITE" id="PS50928">
    <property type="entry name" value="ABC_TM1"/>
    <property type="match status" value="1"/>
</dbReference>
<dbReference type="Proteomes" id="UP000886858">
    <property type="component" value="Unassembled WGS sequence"/>
</dbReference>
<protein>
    <submittedName>
        <fullName evidence="9">Carbohydrate ABC transporter permease</fullName>
    </submittedName>
</protein>
<keyword evidence="5 7" id="KW-1133">Transmembrane helix</keyword>
<feature type="transmembrane region" description="Helical" evidence="7">
    <location>
        <begin position="117"/>
        <end position="139"/>
    </location>
</feature>
<accession>A0A9D2IAJ0</accession>
<organism evidence="9 10">
    <name type="scientific">Candidatus Eisenbergiella merdipullorum</name>
    <dbReference type="NCBI Taxonomy" id="2838553"/>
    <lineage>
        <taxon>Bacteria</taxon>
        <taxon>Bacillati</taxon>
        <taxon>Bacillota</taxon>
        <taxon>Clostridia</taxon>
        <taxon>Lachnospirales</taxon>
        <taxon>Lachnospiraceae</taxon>
        <taxon>Eisenbergiella</taxon>
    </lineage>
</organism>
<evidence type="ECO:0000259" key="8">
    <source>
        <dbReference type="PROSITE" id="PS50928"/>
    </source>
</evidence>
<dbReference type="Gene3D" id="1.10.3720.10">
    <property type="entry name" value="MetI-like"/>
    <property type="match status" value="1"/>
</dbReference>
<evidence type="ECO:0000313" key="9">
    <source>
        <dbReference type="EMBL" id="HJA94533.1"/>
    </source>
</evidence>
<feature type="transmembrane region" description="Helical" evidence="7">
    <location>
        <begin position="151"/>
        <end position="172"/>
    </location>
</feature>
<dbReference type="EMBL" id="DWYY01000180">
    <property type="protein sequence ID" value="HJA94533.1"/>
    <property type="molecule type" value="Genomic_DNA"/>
</dbReference>
<feature type="transmembrane region" description="Helical" evidence="7">
    <location>
        <begin position="193"/>
        <end position="218"/>
    </location>
</feature>
<comment type="caution">
    <text evidence="9">The sequence shown here is derived from an EMBL/GenBank/DDBJ whole genome shotgun (WGS) entry which is preliminary data.</text>
</comment>
<reference evidence="9" key="2">
    <citation type="submission" date="2021-04" db="EMBL/GenBank/DDBJ databases">
        <authorList>
            <person name="Gilroy R."/>
        </authorList>
    </citation>
    <scope>NUCLEOTIDE SEQUENCE</scope>
    <source>
        <strain evidence="9">CHK179-7159</strain>
    </source>
</reference>
<dbReference type="SUPFAM" id="SSF161098">
    <property type="entry name" value="MetI-like"/>
    <property type="match status" value="1"/>
</dbReference>
<gene>
    <name evidence="9" type="ORF">H9717_15710</name>
</gene>
<evidence type="ECO:0000256" key="4">
    <source>
        <dbReference type="ARBA" id="ARBA00022692"/>
    </source>
</evidence>
<feature type="domain" description="ABC transmembrane type-1" evidence="8">
    <location>
        <begin position="82"/>
        <end position="273"/>
    </location>
</feature>
<keyword evidence="6 7" id="KW-0472">Membrane</keyword>
<evidence type="ECO:0000256" key="5">
    <source>
        <dbReference type="ARBA" id="ARBA00022989"/>
    </source>
</evidence>
<comment type="similarity">
    <text evidence="7">Belongs to the binding-protein-dependent transport system permease family.</text>
</comment>
<comment type="subcellular location">
    <subcellularLocation>
        <location evidence="1 7">Cell membrane</location>
        <topology evidence="1 7">Multi-pass membrane protein</topology>
    </subcellularLocation>
</comment>
<evidence type="ECO:0000256" key="1">
    <source>
        <dbReference type="ARBA" id="ARBA00004651"/>
    </source>
</evidence>
<evidence type="ECO:0000256" key="3">
    <source>
        <dbReference type="ARBA" id="ARBA00022475"/>
    </source>
</evidence>